<name>A0A934K6P7_9BACT</name>
<keyword evidence="4 7" id="KW-0648">Protein biosynthesis</keyword>
<accession>A0A934K6P7</accession>
<evidence type="ECO:0000256" key="8">
    <source>
        <dbReference type="SAM" id="MobiDB-lite"/>
    </source>
</evidence>
<dbReference type="GO" id="GO:0004825">
    <property type="term" value="F:methionine-tRNA ligase activity"/>
    <property type="evidence" value="ECO:0007669"/>
    <property type="project" value="UniProtKB-EC"/>
</dbReference>
<evidence type="ECO:0000256" key="3">
    <source>
        <dbReference type="ARBA" id="ARBA00022840"/>
    </source>
</evidence>
<dbReference type="GO" id="GO:0005524">
    <property type="term" value="F:ATP binding"/>
    <property type="evidence" value="ECO:0007669"/>
    <property type="project" value="UniProtKB-KW"/>
</dbReference>
<evidence type="ECO:0000256" key="2">
    <source>
        <dbReference type="ARBA" id="ARBA00022741"/>
    </source>
</evidence>
<evidence type="ECO:0000256" key="5">
    <source>
        <dbReference type="ARBA" id="ARBA00023146"/>
    </source>
</evidence>
<dbReference type="SUPFAM" id="SSF52374">
    <property type="entry name" value="Nucleotidylyl transferase"/>
    <property type="match status" value="1"/>
</dbReference>
<organism evidence="10 11">
    <name type="scientific">Candidatus Nephthysia bennettiae</name>
    <dbReference type="NCBI Taxonomy" id="3127016"/>
    <lineage>
        <taxon>Bacteria</taxon>
        <taxon>Bacillati</taxon>
        <taxon>Candidatus Dormiibacterota</taxon>
        <taxon>Candidatus Dormibacteria</taxon>
        <taxon>Candidatus Dormibacterales</taxon>
        <taxon>Candidatus Dormibacteraceae</taxon>
        <taxon>Candidatus Nephthysia</taxon>
    </lineage>
</organism>
<keyword evidence="1 7" id="KW-0436">Ligase</keyword>
<evidence type="ECO:0000256" key="6">
    <source>
        <dbReference type="ARBA" id="ARBA00047364"/>
    </source>
</evidence>
<evidence type="ECO:0000259" key="9">
    <source>
        <dbReference type="Pfam" id="PF09334"/>
    </source>
</evidence>
<evidence type="ECO:0000313" key="10">
    <source>
        <dbReference type="EMBL" id="MBJ7597421.1"/>
    </source>
</evidence>
<dbReference type="InterPro" id="IPR015413">
    <property type="entry name" value="Methionyl/Leucyl_tRNA_Synth"/>
</dbReference>
<dbReference type="Gene3D" id="3.40.50.620">
    <property type="entry name" value="HUPs"/>
    <property type="match status" value="1"/>
</dbReference>
<evidence type="ECO:0000313" key="11">
    <source>
        <dbReference type="Proteomes" id="UP000612893"/>
    </source>
</evidence>
<dbReference type="InterPro" id="IPR029038">
    <property type="entry name" value="MetRS_Zn"/>
</dbReference>
<feature type="domain" description="Methionyl/Leucyl tRNA synthetase" evidence="9">
    <location>
        <begin position="21"/>
        <end position="395"/>
    </location>
</feature>
<keyword evidence="11" id="KW-1185">Reference proteome</keyword>
<evidence type="ECO:0000256" key="7">
    <source>
        <dbReference type="RuleBase" id="RU363039"/>
    </source>
</evidence>
<feature type="region of interest" description="Disordered" evidence="8">
    <location>
        <begin position="487"/>
        <end position="524"/>
    </location>
</feature>
<comment type="catalytic activity">
    <reaction evidence="6">
        <text>tRNA(Met) + L-methionine + ATP = L-methionyl-tRNA(Met) + AMP + diphosphate</text>
        <dbReference type="Rhea" id="RHEA:13481"/>
        <dbReference type="Rhea" id="RHEA-COMP:9667"/>
        <dbReference type="Rhea" id="RHEA-COMP:9698"/>
        <dbReference type="ChEBI" id="CHEBI:30616"/>
        <dbReference type="ChEBI" id="CHEBI:33019"/>
        <dbReference type="ChEBI" id="CHEBI:57844"/>
        <dbReference type="ChEBI" id="CHEBI:78442"/>
        <dbReference type="ChEBI" id="CHEBI:78530"/>
        <dbReference type="ChEBI" id="CHEBI:456215"/>
        <dbReference type="EC" id="6.1.1.10"/>
    </reaction>
</comment>
<dbReference type="AlphaFoldDB" id="A0A934K6P7"/>
<comment type="similarity">
    <text evidence="7">Belongs to the class-I aminoacyl-tRNA synthetase family.</text>
</comment>
<dbReference type="PANTHER" id="PTHR45765:SF1">
    <property type="entry name" value="METHIONINE--TRNA LIGASE, CYTOPLASMIC"/>
    <property type="match status" value="1"/>
</dbReference>
<dbReference type="PANTHER" id="PTHR45765">
    <property type="entry name" value="METHIONINE--TRNA LIGASE"/>
    <property type="match status" value="1"/>
</dbReference>
<comment type="caution">
    <text evidence="10">The sequence shown here is derived from an EMBL/GenBank/DDBJ whole genome shotgun (WGS) entry which is preliminary data.</text>
</comment>
<proteinExistence type="inferred from homology"/>
<keyword evidence="2 7" id="KW-0547">Nucleotide-binding</keyword>
<dbReference type="Gene3D" id="2.20.28.20">
    <property type="entry name" value="Methionyl-tRNA synthetase, Zn-domain"/>
    <property type="match status" value="1"/>
</dbReference>
<evidence type="ECO:0000256" key="1">
    <source>
        <dbReference type="ARBA" id="ARBA00022598"/>
    </source>
</evidence>
<feature type="compositionally biased region" description="Polar residues" evidence="8">
    <location>
        <begin position="515"/>
        <end position="524"/>
    </location>
</feature>
<dbReference type="Pfam" id="PF09334">
    <property type="entry name" value="tRNA-synt_1g"/>
    <property type="match status" value="1"/>
</dbReference>
<keyword evidence="5 7" id="KW-0030">Aminoacyl-tRNA synthetase</keyword>
<dbReference type="Proteomes" id="UP000612893">
    <property type="component" value="Unassembled WGS sequence"/>
</dbReference>
<reference evidence="10" key="1">
    <citation type="submission" date="2020-10" db="EMBL/GenBank/DDBJ databases">
        <title>Ca. Dormibacterota MAGs.</title>
        <authorList>
            <person name="Montgomery K."/>
        </authorList>
    </citation>
    <scope>NUCLEOTIDE SEQUENCE [LARGE SCALE GENOMIC DNA]</scope>
    <source>
        <strain evidence="10">SC8812_S17_10</strain>
    </source>
</reference>
<gene>
    <name evidence="10" type="ORF">JF922_04965</name>
</gene>
<sequence length="524" mass="58349">MSLLDPTRRAARTDYHLVGGMPTPNGPTHLGHVAGPFLRMDVLARFQRLCGNRAFLVSGSDAYESHVCLTAELSGAHPRRVASRYLSEIEDGLRAVDIVHDSFVDPLHPRWAGRYRLWHHRLLGRLRAQGCVVRRRERVLFSRQTGRHLTGGFLAGSCPECRLPVVGSSCEECGMWFSPQTTVEPHPNLSDGDLEWREVANLFLRLDVDALRRLLAERELAAAGRRVLERYLEREGPYWRLTQQAVWGLPYRGGETRPTVFWTYGLGILAFAALCGEEYGTLSGRGRNALAAGSGVTTVSAQGFDSIVPDALAVFGLQLLRPEVGPYDHLTLNRFLLLDGRKFSTSRRHALWTRDLVRAVDSDLVRYYLARVSPDEREMDFRVEDFASAVNRDVVLRLQRQALAAWAALGSGPSTARDGALARRLEGLLERQQAALDPRRLRLSEVTAALDAWPDGEAIQDAVRGYWWLKGAALLAWSVMPRWALPSGGPSATRASQPWPRSGRRRRLHVGGRCSASTLSTPAV</sequence>
<dbReference type="RefSeq" id="WP_338199623.1">
    <property type="nucleotide sequence ID" value="NZ_JAEKNR010000061.1"/>
</dbReference>
<dbReference type="EMBL" id="JAEKNR010000061">
    <property type="protein sequence ID" value="MBJ7597421.1"/>
    <property type="molecule type" value="Genomic_DNA"/>
</dbReference>
<dbReference type="GO" id="GO:0006431">
    <property type="term" value="P:methionyl-tRNA aminoacylation"/>
    <property type="evidence" value="ECO:0007669"/>
    <property type="project" value="TreeGrafter"/>
</dbReference>
<keyword evidence="3 7" id="KW-0067">ATP-binding</keyword>
<dbReference type="InterPro" id="IPR014729">
    <property type="entry name" value="Rossmann-like_a/b/a_fold"/>
</dbReference>
<protein>
    <submittedName>
        <fullName evidence="10">Class I tRNA ligase family protein</fullName>
    </submittedName>
</protein>
<dbReference type="InterPro" id="IPR023458">
    <property type="entry name" value="Met-tRNA_ligase_1"/>
</dbReference>
<evidence type="ECO:0000256" key="4">
    <source>
        <dbReference type="ARBA" id="ARBA00022917"/>
    </source>
</evidence>
<dbReference type="GO" id="GO:0005829">
    <property type="term" value="C:cytosol"/>
    <property type="evidence" value="ECO:0007669"/>
    <property type="project" value="TreeGrafter"/>
</dbReference>